<proteinExistence type="predicted"/>
<organism evidence="2 3">
    <name type="scientific">Puccinia sorghi</name>
    <dbReference type="NCBI Taxonomy" id="27349"/>
    <lineage>
        <taxon>Eukaryota</taxon>
        <taxon>Fungi</taxon>
        <taxon>Dikarya</taxon>
        <taxon>Basidiomycota</taxon>
        <taxon>Pucciniomycotina</taxon>
        <taxon>Pucciniomycetes</taxon>
        <taxon>Pucciniales</taxon>
        <taxon>Pucciniaceae</taxon>
        <taxon>Puccinia</taxon>
    </lineage>
</organism>
<dbReference type="VEuPathDB" id="FungiDB:VP01_1609g6"/>
<evidence type="ECO:0000313" key="3">
    <source>
        <dbReference type="Proteomes" id="UP000037035"/>
    </source>
</evidence>
<accession>A0A0L6VHR9</accession>
<name>A0A0L6VHR9_9BASI</name>
<feature type="compositionally biased region" description="Polar residues" evidence="1">
    <location>
        <begin position="108"/>
        <end position="118"/>
    </location>
</feature>
<keyword evidence="2" id="KW-0418">Kinase</keyword>
<dbReference type="AlphaFoldDB" id="A0A0L6VHR9"/>
<gene>
    <name evidence="2" type="ORF">VP01_1609g6</name>
</gene>
<protein>
    <submittedName>
        <fullName evidence="2">AGC protein kinase</fullName>
    </submittedName>
</protein>
<keyword evidence="2" id="KW-0808">Transferase</keyword>
<dbReference type="STRING" id="27349.A0A0L6VHR9"/>
<evidence type="ECO:0000313" key="2">
    <source>
        <dbReference type="EMBL" id="KNZ60112.1"/>
    </source>
</evidence>
<sequence>MLPGGLRIQFFFGFFSQESLPPPPPPNSDWQSPKLASGFQIYVSSTIYQSSQCHTSSRHILRHLSNSVSKDHRTSIIPGSFPSNKDFAKIIIQSQSAKIQKWKQQQQTNSNHHLSQSGWPADAQMPKSAGRKQAIQAENNPYHYEMPERFLQHTKRSVHERLQIPSFSASPEATKAAGKLKVSESCINKEEERNNPLPLLSHHKRKRRPSLIQTIGAAEILNKKHPNCTSTMTEQEASTLHLNLEGLFLPANPMCKSAANLMVLWVQASTASSWLVLVLACLLPCKLGTKISCTKEWVDGLNDCRQMNKAKLRAKGHENSESLANFNFIKSEEPPSQLF</sequence>
<evidence type="ECO:0000256" key="1">
    <source>
        <dbReference type="SAM" id="MobiDB-lite"/>
    </source>
</evidence>
<feature type="region of interest" description="Disordered" evidence="1">
    <location>
        <begin position="100"/>
        <end position="133"/>
    </location>
</feature>
<dbReference type="Proteomes" id="UP000037035">
    <property type="component" value="Unassembled WGS sequence"/>
</dbReference>
<comment type="caution">
    <text evidence="2">The sequence shown here is derived from an EMBL/GenBank/DDBJ whole genome shotgun (WGS) entry which is preliminary data.</text>
</comment>
<reference evidence="2 3" key="1">
    <citation type="submission" date="2015-08" db="EMBL/GenBank/DDBJ databases">
        <title>Next Generation Sequencing and Analysis of the Genome of Puccinia sorghi L Schw, the Causal Agent of Maize Common Rust.</title>
        <authorList>
            <person name="Rochi L."/>
            <person name="Burguener G."/>
            <person name="Darino M."/>
            <person name="Turjanski A."/>
            <person name="Kreff E."/>
            <person name="Dieguez M.J."/>
            <person name="Sacco F."/>
        </authorList>
    </citation>
    <scope>NUCLEOTIDE SEQUENCE [LARGE SCALE GENOMIC DNA]</scope>
    <source>
        <strain evidence="2 3">RO10H11247</strain>
    </source>
</reference>
<dbReference type="GO" id="GO:0016301">
    <property type="term" value="F:kinase activity"/>
    <property type="evidence" value="ECO:0007669"/>
    <property type="project" value="UniProtKB-KW"/>
</dbReference>
<keyword evidence="3" id="KW-1185">Reference proteome</keyword>
<dbReference type="EMBL" id="LAVV01006403">
    <property type="protein sequence ID" value="KNZ60112.1"/>
    <property type="molecule type" value="Genomic_DNA"/>
</dbReference>